<feature type="compositionally biased region" description="Basic residues" evidence="1">
    <location>
        <begin position="58"/>
        <end position="72"/>
    </location>
</feature>
<feature type="region of interest" description="Disordered" evidence="1">
    <location>
        <begin position="1"/>
        <end position="84"/>
    </location>
</feature>
<evidence type="ECO:0000256" key="1">
    <source>
        <dbReference type="SAM" id="MobiDB-lite"/>
    </source>
</evidence>
<dbReference type="InterPro" id="IPR058474">
    <property type="entry name" value="DUF8160"/>
</dbReference>
<dbReference type="Proteomes" id="UP001203207">
    <property type="component" value="Unassembled WGS sequence"/>
</dbReference>
<dbReference type="AlphaFoldDB" id="A0AAE3K9T2"/>
<evidence type="ECO:0000313" key="3">
    <source>
        <dbReference type="EMBL" id="MCL9818353.1"/>
    </source>
</evidence>
<reference evidence="3" key="2">
    <citation type="submission" date="2022-02" db="EMBL/GenBank/DDBJ databases">
        <authorList>
            <person name="Elcheninov A.G."/>
            <person name="Sorokin D.Y."/>
            <person name="Kublanov I.V."/>
        </authorList>
    </citation>
    <scope>NUCLEOTIDE SEQUENCE</scope>
    <source>
        <strain evidence="3">AArc-St2</strain>
        <plasmid evidence="3">pAArc-St2</plasmid>
    </source>
</reference>
<gene>
    <name evidence="3" type="ORF">AArcSt2_15530</name>
</gene>
<feature type="compositionally biased region" description="Basic and acidic residues" evidence="1">
    <location>
        <begin position="1"/>
        <end position="21"/>
    </location>
</feature>
<reference evidence="3" key="1">
    <citation type="journal article" date="2022" name="Syst. Appl. Microbiol.">
        <title>Natronocalculus amylovorans gen. nov., sp. nov., and Natranaeroarchaeum aerophilus sp. nov., dominant culturable amylolytic natronoarchaea from hypersaline soda lakes in southwestern Siberia.</title>
        <authorList>
            <person name="Sorokin D.Y."/>
            <person name="Elcheninov A.G."/>
            <person name="Khizhniak T.V."/>
            <person name="Koenen M."/>
            <person name="Bale N.J."/>
            <person name="Damste J.S.S."/>
            <person name="Kublanov I.V."/>
        </authorList>
    </citation>
    <scope>NUCLEOTIDE SEQUENCE</scope>
    <source>
        <strain evidence="3">AArc-St2</strain>
    </source>
</reference>
<keyword evidence="4" id="KW-1185">Reference proteome</keyword>
<dbReference type="EMBL" id="JAKRVX010000010">
    <property type="protein sequence ID" value="MCL9818353.1"/>
    <property type="molecule type" value="Genomic_DNA"/>
</dbReference>
<keyword evidence="3" id="KW-0614">Plasmid</keyword>
<evidence type="ECO:0000259" key="2">
    <source>
        <dbReference type="Pfam" id="PF26492"/>
    </source>
</evidence>
<comment type="caution">
    <text evidence="3">The sequence shown here is derived from an EMBL/GenBank/DDBJ whole genome shotgun (WGS) entry which is preliminary data.</text>
</comment>
<accession>A0AAE3K9T2</accession>
<organism evidence="3 4">
    <name type="scientific">Natronocalculus amylovorans</name>
    <dbReference type="NCBI Taxonomy" id="2917812"/>
    <lineage>
        <taxon>Archaea</taxon>
        <taxon>Methanobacteriati</taxon>
        <taxon>Methanobacteriota</taxon>
        <taxon>Stenosarchaea group</taxon>
        <taxon>Halobacteria</taxon>
        <taxon>Halobacteriales</taxon>
        <taxon>Haloferacaceae</taxon>
        <taxon>Natronocalculus</taxon>
    </lineage>
</organism>
<sequence>MSDDNESKSRRANALRDRIKSPSETAETENTSETSKTAETAETEKHTDVAETEERSKTAKKPKKSKTSKTAKNKTGGSVKDRKNVNMYLPESVINEMGIRFDELNARHKREHGRGMEKNRDFYPALIEAALSDTTIEEELGLE</sequence>
<feature type="compositionally biased region" description="Basic and acidic residues" evidence="1">
    <location>
        <begin position="42"/>
        <end position="57"/>
    </location>
</feature>
<geneLocation type="plasmid" evidence="3">
    <name>pAArc-St2</name>
</geneLocation>
<dbReference type="RefSeq" id="WP_250586070.1">
    <property type="nucleotide sequence ID" value="NZ_JAKRVX010000010.1"/>
</dbReference>
<evidence type="ECO:0000313" key="4">
    <source>
        <dbReference type="Proteomes" id="UP001203207"/>
    </source>
</evidence>
<dbReference type="Pfam" id="PF26492">
    <property type="entry name" value="DUF8160"/>
    <property type="match status" value="1"/>
</dbReference>
<proteinExistence type="predicted"/>
<protein>
    <recommendedName>
        <fullName evidence="2">DUF8160 domain-containing protein</fullName>
    </recommendedName>
</protein>
<feature type="domain" description="DUF8160" evidence="2">
    <location>
        <begin position="24"/>
        <end position="129"/>
    </location>
</feature>
<feature type="compositionally biased region" description="Low complexity" evidence="1">
    <location>
        <begin position="23"/>
        <end position="40"/>
    </location>
</feature>
<name>A0AAE3K9T2_9EURY</name>